<dbReference type="InterPro" id="IPR038765">
    <property type="entry name" value="Papain-like_cys_pep_sf"/>
</dbReference>
<evidence type="ECO:0000313" key="1">
    <source>
        <dbReference type="EMBL" id="CAH9085912.1"/>
    </source>
</evidence>
<gene>
    <name evidence="1" type="ORF">CEURO_LOCUS9407</name>
</gene>
<dbReference type="EMBL" id="CAMAPE010000019">
    <property type="protein sequence ID" value="CAH9085912.1"/>
    <property type="molecule type" value="Genomic_DNA"/>
</dbReference>
<proteinExistence type="predicted"/>
<reference evidence="1" key="1">
    <citation type="submission" date="2022-07" db="EMBL/GenBank/DDBJ databases">
        <authorList>
            <person name="Macas J."/>
            <person name="Novak P."/>
            <person name="Neumann P."/>
        </authorList>
    </citation>
    <scope>NUCLEOTIDE SEQUENCE</scope>
</reference>
<organism evidence="1 2">
    <name type="scientific">Cuscuta europaea</name>
    <name type="common">European dodder</name>
    <dbReference type="NCBI Taxonomy" id="41803"/>
    <lineage>
        <taxon>Eukaryota</taxon>
        <taxon>Viridiplantae</taxon>
        <taxon>Streptophyta</taxon>
        <taxon>Embryophyta</taxon>
        <taxon>Tracheophyta</taxon>
        <taxon>Spermatophyta</taxon>
        <taxon>Magnoliopsida</taxon>
        <taxon>eudicotyledons</taxon>
        <taxon>Gunneridae</taxon>
        <taxon>Pentapetalae</taxon>
        <taxon>asterids</taxon>
        <taxon>lamiids</taxon>
        <taxon>Solanales</taxon>
        <taxon>Convolvulaceae</taxon>
        <taxon>Cuscuteae</taxon>
        <taxon>Cuscuta</taxon>
        <taxon>Cuscuta subgen. Cuscuta</taxon>
    </lineage>
</organism>
<dbReference type="SUPFAM" id="SSF54001">
    <property type="entry name" value="Cysteine proteinases"/>
    <property type="match status" value="1"/>
</dbReference>
<keyword evidence="2" id="KW-1185">Reference proteome</keyword>
<evidence type="ECO:0000313" key="2">
    <source>
        <dbReference type="Proteomes" id="UP001152484"/>
    </source>
</evidence>
<comment type="caution">
    <text evidence="1">The sequence shown here is derived from an EMBL/GenBank/DDBJ whole genome shotgun (WGS) entry which is preliminary data.</text>
</comment>
<dbReference type="Proteomes" id="UP001152484">
    <property type="component" value="Unassembled WGS sequence"/>
</dbReference>
<name>A0A9P1E826_CUSEU</name>
<protein>
    <recommendedName>
        <fullName evidence="3">Ubiquitin-like protease family profile domain-containing protein</fullName>
    </recommendedName>
</protein>
<evidence type="ECO:0008006" key="3">
    <source>
        <dbReference type="Google" id="ProtNLM"/>
    </source>
</evidence>
<dbReference type="OrthoDB" id="1412418at2759"/>
<sequence length="136" mass="15883">MDNVLFGLNWRESIRRLSLIVNQGVKIHHASVSKKRLSLNWVIVMCPKQTSAMECGYFLMKYMSDIVCDVNVLKKNFSTIKDNSEQDILQVCEEWAAYATKLYLNEGRFLYFWSEGKSKEHFGVKFIENFMLGILL</sequence>
<dbReference type="AlphaFoldDB" id="A0A9P1E826"/>
<accession>A0A9P1E826</accession>